<dbReference type="PANTHER" id="PTHR30290:SF9">
    <property type="entry name" value="OLIGOPEPTIDE-BINDING PROTEIN APPA"/>
    <property type="match status" value="1"/>
</dbReference>
<protein>
    <submittedName>
        <fullName evidence="5">Heme-binding protein A</fullName>
    </submittedName>
</protein>
<dbReference type="EMBL" id="MLJW01007405">
    <property type="protein sequence ID" value="OIQ65346.1"/>
    <property type="molecule type" value="Genomic_DNA"/>
</dbReference>
<dbReference type="Pfam" id="PF00496">
    <property type="entry name" value="SBP_bac_5"/>
    <property type="match status" value="1"/>
</dbReference>
<evidence type="ECO:0000256" key="1">
    <source>
        <dbReference type="ARBA" id="ARBA00005695"/>
    </source>
</evidence>
<dbReference type="GO" id="GO:1904680">
    <property type="term" value="F:peptide transmembrane transporter activity"/>
    <property type="evidence" value="ECO:0007669"/>
    <property type="project" value="TreeGrafter"/>
</dbReference>
<dbReference type="PANTHER" id="PTHR30290">
    <property type="entry name" value="PERIPLASMIC BINDING COMPONENT OF ABC TRANSPORTER"/>
    <property type="match status" value="1"/>
</dbReference>
<reference evidence="5" key="1">
    <citation type="submission" date="2016-10" db="EMBL/GenBank/DDBJ databases">
        <title>Sequence of Gallionella enrichment culture.</title>
        <authorList>
            <person name="Poehlein A."/>
            <person name="Muehling M."/>
            <person name="Daniel R."/>
        </authorList>
    </citation>
    <scope>NUCLEOTIDE SEQUENCE</scope>
</reference>
<dbReference type="SUPFAM" id="SSF53850">
    <property type="entry name" value="Periplasmic binding protein-like II"/>
    <property type="match status" value="1"/>
</dbReference>
<evidence type="ECO:0000256" key="3">
    <source>
        <dbReference type="ARBA" id="ARBA00022729"/>
    </source>
</evidence>
<dbReference type="InterPro" id="IPR000914">
    <property type="entry name" value="SBP_5_dom"/>
</dbReference>
<feature type="domain" description="Solute-binding protein family 5" evidence="4">
    <location>
        <begin position="1"/>
        <end position="241"/>
    </location>
</feature>
<evidence type="ECO:0000259" key="4">
    <source>
        <dbReference type="Pfam" id="PF00496"/>
    </source>
</evidence>
<proteinExistence type="inferred from homology"/>
<organism evidence="5">
    <name type="scientific">mine drainage metagenome</name>
    <dbReference type="NCBI Taxonomy" id="410659"/>
    <lineage>
        <taxon>unclassified sequences</taxon>
        <taxon>metagenomes</taxon>
        <taxon>ecological metagenomes</taxon>
    </lineage>
</organism>
<keyword evidence="3" id="KW-0732">Signal</keyword>
<evidence type="ECO:0000313" key="5">
    <source>
        <dbReference type="EMBL" id="OIQ65346.1"/>
    </source>
</evidence>
<dbReference type="Gene3D" id="3.10.105.10">
    <property type="entry name" value="Dipeptide-binding Protein, Domain 3"/>
    <property type="match status" value="1"/>
</dbReference>
<name>A0A1J5P2R0_9ZZZZ</name>
<evidence type="ECO:0000256" key="2">
    <source>
        <dbReference type="ARBA" id="ARBA00022448"/>
    </source>
</evidence>
<dbReference type="AlphaFoldDB" id="A0A1J5P2R0"/>
<sequence length="336" mass="37366">MLKEWVPGQKLIFVRNPGYFVKGLPYLNQIVFEVGQDPLVALMRLERGDVDLLGDGVPPAKFLEVTQNPKWKSQIIVGHPLGTSYVSLNTQMKPFDDLRVRQAVNMAINKQLIVRLINGRGQPTNQVLPPGMPGYDKAYKGLTYDPKKAKALLAEAGYPNGFSTELYVYNTDPNPRIAQAIQAQLAQIGIKVELRSQGQAQVIAAGGTPKTAPMIWSGGMAWVDDFPDPSDFYGPILGCGSAVKGGWNWSWYCNKDTDAMAAKADAMVRPGETKQRLELWQEIFRKVMADSPWIPVFNETQYTMHSKRIAADPQNAFADPGVFPFNYAHIYTTDVK</sequence>
<gene>
    <name evidence="5" type="primary">hbpA_10</name>
    <name evidence="5" type="ORF">GALL_530970</name>
</gene>
<keyword evidence="2" id="KW-0813">Transport</keyword>
<accession>A0A1J5P2R0</accession>
<comment type="similarity">
    <text evidence="1">Belongs to the bacterial solute-binding protein 5 family.</text>
</comment>
<dbReference type="GO" id="GO:0015833">
    <property type="term" value="P:peptide transport"/>
    <property type="evidence" value="ECO:0007669"/>
    <property type="project" value="TreeGrafter"/>
</dbReference>
<dbReference type="Gene3D" id="3.40.190.10">
    <property type="entry name" value="Periplasmic binding protein-like II"/>
    <property type="match status" value="1"/>
</dbReference>
<dbReference type="InterPro" id="IPR039424">
    <property type="entry name" value="SBP_5"/>
</dbReference>
<dbReference type="CDD" id="cd00995">
    <property type="entry name" value="PBP2_NikA_DppA_OppA_like"/>
    <property type="match status" value="1"/>
</dbReference>
<comment type="caution">
    <text evidence="5">The sequence shown here is derived from an EMBL/GenBank/DDBJ whole genome shotgun (WGS) entry which is preliminary data.</text>
</comment>